<reference evidence="10 11" key="1">
    <citation type="submission" date="2022-05" db="EMBL/GenBank/DDBJ databases">
        <authorList>
            <consortium name="Genoscope - CEA"/>
            <person name="William W."/>
        </authorList>
    </citation>
    <scope>NUCLEOTIDE SEQUENCE [LARGE SCALE GENOMIC DNA]</scope>
</reference>
<keyword evidence="5 8" id="KW-0378">Hydrolase</keyword>
<dbReference type="CDD" id="cd04059">
    <property type="entry name" value="Peptidases_S8_Protein_convertases_Kexins_Furin-like"/>
    <property type="match status" value="1"/>
</dbReference>
<comment type="similarity">
    <text evidence="1">Belongs to the peptidase S8 family. Furin subfamily.</text>
</comment>
<dbReference type="Pfam" id="PF00082">
    <property type="entry name" value="Peptidase_S8"/>
    <property type="match status" value="1"/>
</dbReference>
<evidence type="ECO:0000256" key="7">
    <source>
        <dbReference type="ARBA" id="ARBA00022837"/>
    </source>
</evidence>
<dbReference type="PROSITE" id="PS51829">
    <property type="entry name" value="P_HOMO_B"/>
    <property type="match status" value="1"/>
</dbReference>
<dbReference type="PRINTS" id="PR00723">
    <property type="entry name" value="SUBTILISIN"/>
</dbReference>
<feature type="active site" description="Charge relay system" evidence="8">
    <location>
        <position position="238"/>
    </location>
</feature>
<dbReference type="PROSITE" id="PS51892">
    <property type="entry name" value="SUBTILASE"/>
    <property type="match status" value="1"/>
</dbReference>
<dbReference type="SUPFAM" id="SSF52743">
    <property type="entry name" value="Subtilisin-like"/>
    <property type="match status" value="1"/>
</dbReference>
<dbReference type="Gene3D" id="2.60.120.260">
    <property type="entry name" value="Galactose-binding domain-like"/>
    <property type="match status" value="1"/>
</dbReference>
<dbReference type="InterPro" id="IPR023827">
    <property type="entry name" value="Peptidase_S8_Asp-AS"/>
</dbReference>
<feature type="domain" description="P/Homo B" evidence="9">
    <location>
        <begin position="320"/>
        <end position="451"/>
    </location>
</feature>
<accession>A0ABN8LN18</accession>
<evidence type="ECO:0000259" key="9">
    <source>
        <dbReference type="PROSITE" id="PS51829"/>
    </source>
</evidence>
<keyword evidence="4" id="KW-0732">Signal</keyword>
<dbReference type="InterPro" id="IPR002884">
    <property type="entry name" value="P_dom"/>
</dbReference>
<gene>
    <name evidence="10" type="ORF">PEVE_00043142</name>
</gene>
<protein>
    <recommendedName>
        <fullName evidence="9">P/Homo B domain-containing protein</fullName>
    </recommendedName>
</protein>
<evidence type="ECO:0000256" key="6">
    <source>
        <dbReference type="ARBA" id="ARBA00022825"/>
    </source>
</evidence>
<dbReference type="Pfam" id="PF01483">
    <property type="entry name" value="P_proprotein"/>
    <property type="match status" value="1"/>
</dbReference>
<evidence type="ECO:0000256" key="4">
    <source>
        <dbReference type="ARBA" id="ARBA00022729"/>
    </source>
</evidence>
<dbReference type="Proteomes" id="UP001159427">
    <property type="component" value="Unassembled WGS sequence"/>
</dbReference>
<dbReference type="InterPro" id="IPR015500">
    <property type="entry name" value="Peptidase_S8_subtilisin-rel"/>
</dbReference>
<evidence type="ECO:0000256" key="2">
    <source>
        <dbReference type="ARBA" id="ARBA00022670"/>
    </source>
</evidence>
<comment type="caution">
    <text evidence="10">The sequence shown here is derived from an EMBL/GenBank/DDBJ whole genome shotgun (WGS) entry which is preliminary data.</text>
</comment>
<dbReference type="PANTHER" id="PTHR42884">
    <property type="entry name" value="PROPROTEIN CONVERTASE SUBTILISIN/KEXIN-RELATED"/>
    <property type="match status" value="1"/>
</dbReference>
<dbReference type="InterPro" id="IPR034182">
    <property type="entry name" value="Kexin/furin"/>
</dbReference>
<evidence type="ECO:0000256" key="3">
    <source>
        <dbReference type="ARBA" id="ARBA00022685"/>
    </source>
</evidence>
<keyword evidence="2 8" id="KW-0645">Protease</keyword>
<keyword evidence="7" id="KW-0106">Calcium</keyword>
<dbReference type="PROSITE" id="PS00137">
    <property type="entry name" value="SUBTILASE_HIS"/>
    <property type="match status" value="1"/>
</dbReference>
<sequence length="451" mass="48991">MNVQSAWHANYTGKGVLVAVVDDGVKIDHPDLEANFNLTASYDVLENRTISKSYNPASHGTKCAGLIAGGKNNICGVGVAYGAQISSIRLYDDNTPSTDQSEAKALSFKRDIIDIYSNSWGPGDMGWQVEGPGPQLEQALQKGVQLGRRGKGSIFVFAAGNGGIASDSCAFSGYVNSIYTIAISGVNWDGSVPAYTEQCSGIMAVTYGQDMFTYGGVDPRMVTTNGARGCTDTFAGTSGTAAIASGIIALALEANPLLTWRDVQHLIARSCKPLNPQRGVSRTRPSWTTNAANLTVSSHYGFGLMDARDITKYAKKWHSVSREQLSCEVKLNVSEVKLVIPVRGEFRLTLSVSSANCNIRHLEHVQADVNLRFSRRGYLEMFSTSPSGTKSKLLYPRIIDTYTGYQNYTNWPVTSLHYWGENPIGSWNITIKNTGRSRQLKKGNMTAEPHT</sequence>
<dbReference type="SUPFAM" id="SSF49785">
    <property type="entry name" value="Galactose-binding domain-like"/>
    <property type="match status" value="1"/>
</dbReference>
<feature type="active site" description="Charge relay system" evidence="8">
    <location>
        <position position="59"/>
    </location>
</feature>
<keyword evidence="6 8" id="KW-0720">Serine protease</keyword>
<evidence type="ECO:0000256" key="5">
    <source>
        <dbReference type="ARBA" id="ARBA00022801"/>
    </source>
</evidence>
<dbReference type="InterPro" id="IPR008979">
    <property type="entry name" value="Galactose-bd-like_sf"/>
</dbReference>
<organism evidence="10 11">
    <name type="scientific">Porites evermanni</name>
    <dbReference type="NCBI Taxonomy" id="104178"/>
    <lineage>
        <taxon>Eukaryota</taxon>
        <taxon>Metazoa</taxon>
        <taxon>Cnidaria</taxon>
        <taxon>Anthozoa</taxon>
        <taxon>Hexacorallia</taxon>
        <taxon>Scleractinia</taxon>
        <taxon>Fungiina</taxon>
        <taxon>Poritidae</taxon>
        <taxon>Porites</taxon>
    </lineage>
</organism>
<dbReference type="InterPro" id="IPR036852">
    <property type="entry name" value="Peptidase_S8/S53_dom_sf"/>
</dbReference>
<dbReference type="EMBL" id="CALNXI010000087">
    <property type="protein sequence ID" value="CAH3018450.1"/>
    <property type="molecule type" value="Genomic_DNA"/>
</dbReference>
<evidence type="ECO:0000256" key="8">
    <source>
        <dbReference type="PROSITE-ProRule" id="PRU01240"/>
    </source>
</evidence>
<keyword evidence="11" id="KW-1185">Reference proteome</keyword>
<evidence type="ECO:0000256" key="1">
    <source>
        <dbReference type="ARBA" id="ARBA00005325"/>
    </source>
</evidence>
<dbReference type="PANTHER" id="PTHR42884:SF14">
    <property type="entry name" value="NEUROENDOCRINE CONVERTASE 1"/>
    <property type="match status" value="1"/>
</dbReference>
<name>A0ABN8LN18_9CNID</name>
<dbReference type="PROSITE" id="PS00136">
    <property type="entry name" value="SUBTILASE_ASP"/>
    <property type="match status" value="1"/>
</dbReference>
<proteinExistence type="inferred from homology"/>
<evidence type="ECO:0000313" key="10">
    <source>
        <dbReference type="EMBL" id="CAH3018450.1"/>
    </source>
</evidence>
<dbReference type="InterPro" id="IPR000209">
    <property type="entry name" value="Peptidase_S8/S53_dom"/>
</dbReference>
<feature type="active site" description="Charge relay system" evidence="8">
    <location>
        <position position="22"/>
    </location>
</feature>
<evidence type="ECO:0000313" key="11">
    <source>
        <dbReference type="Proteomes" id="UP001159427"/>
    </source>
</evidence>
<dbReference type="Gene3D" id="3.40.50.200">
    <property type="entry name" value="Peptidase S8/S53 domain"/>
    <property type="match status" value="1"/>
</dbReference>
<dbReference type="InterPro" id="IPR022398">
    <property type="entry name" value="Peptidase_S8_His-AS"/>
</dbReference>
<keyword evidence="3" id="KW-0165">Cleavage on pair of basic residues</keyword>